<dbReference type="OrthoDB" id="9795582at2"/>
<organism evidence="2">
    <name type="scientific">Tepidanaerobacter syntrophicus</name>
    <dbReference type="NCBI Taxonomy" id="224999"/>
    <lineage>
        <taxon>Bacteria</taxon>
        <taxon>Bacillati</taxon>
        <taxon>Bacillota</taxon>
        <taxon>Clostridia</taxon>
        <taxon>Thermosediminibacterales</taxon>
        <taxon>Tepidanaerobacteraceae</taxon>
        <taxon>Tepidanaerobacter</taxon>
    </lineage>
</organism>
<dbReference type="GO" id="GO:0009401">
    <property type="term" value="P:phosphoenolpyruvate-dependent sugar phosphotransferase system"/>
    <property type="evidence" value="ECO:0007669"/>
    <property type="project" value="InterPro"/>
</dbReference>
<dbReference type="AlphaFoldDB" id="A0A0U9HLS4"/>
<name>A0A0U9HLS4_9FIRM</name>
<dbReference type="RefSeq" id="WP_059032680.1">
    <property type="nucleotide sequence ID" value="NZ_DF977001.1"/>
</dbReference>
<feature type="transmembrane region" description="Helical" evidence="1">
    <location>
        <begin position="248"/>
        <end position="266"/>
    </location>
</feature>
<dbReference type="InterPro" id="IPR050303">
    <property type="entry name" value="GatZ_KbaZ_carbometab"/>
</dbReference>
<sequence>MAKYTKKDLKRLFWRSWPIMASFNYERLQAQGFVFALMPFLRDLYTKKEDFIAAMKRHLTFFNTTPQCAPFILGTTLALEEEYAKNPDGFDVETINAAKVALMGPLAAIGDSFFWGTFRIIGVAVGAPLAVKGNILGPIMFILIYNIPNFYVRWKGTFIGYEQGMNFITNASEAGLFENLMEAAKIVGLVVIGGMIASMVSLSTPLVLKIDEGKVVVQEIIDGIFPCLLPLLATLGVWNLLKRKISTTWVLLIIIALSILGKYIGVV</sequence>
<gene>
    <name evidence="2" type="ORF">TSYNT_7302</name>
</gene>
<dbReference type="PANTHER" id="PTHR32502:SF23">
    <property type="entry name" value="TRANSPORT PROTEIN, PTS SYSTEM"/>
    <property type="match status" value="1"/>
</dbReference>
<keyword evidence="1" id="KW-1133">Transmembrane helix</keyword>
<dbReference type="PANTHER" id="PTHR32502">
    <property type="entry name" value="N-ACETYLGALACTOSAMINE PERMEASE II COMPONENT-RELATED"/>
    <property type="match status" value="1"/>
</dbReference>
<dbReference type="EMBL" id="DF977001">
    <property type="protein sequence ID" value="GAQ25283.1"/>
    <property type="molecule type" value="Genomic_DNA"/>
</dbReference>
<dbReference type="GO" id="GO:0005886">
    <property type="term" value="C:plasma membrane"/>
    <property type="evidence" value="ECO:0007669"/>
    <property type="project" value="TreeGrafter"/>
</dbReference>
<accession>A0A0U9HLS4</accession>
<evidence type="ECO:0000313" key="2">
    <source>
        <dbReference type="EMBL" id="GAQ25283.1"/>
    </source>
</evidence>
<feature type="transmembrane region" description="Helical" evidence="1">
    <location>
        <begin position="220"/>
        <end position="241"/>
    </location>
</feature>
<dbReference type="STRING" id="224999.GCA_001485475_01298"/>
<evidence type="ECO:0000256" key="1">
    <source>
        <dbReference type="SAM" id="Phobius"/>
    </source>
</evidence>
<feature type="transmembrane region" description="Helical" evidence="1">
    <location>
        <begin position="186"/>
        <end position="208"/>
    </location>
</feature>
<evidence type="ECO:0000313" key="3">
    <source>
        <dbReference type="Proteomes" id="UP000062160"/>
    </source>
</evidence>
<reference evidence="2" key="1">
    <citation type="journal article" date="2016" name="Genome Announc.">
        <title>Draft Genome Sequence of the Syntrophic Lactate-Degrading Bacterium Tepidanaerobacter syntrophicus JLT.</title>
        <authorList>
            <person name="Matsuura N."/>
            <person name="Ohashi A."/>
            <person name="Tourlousse D.M."/>
            <person name="Sekiguchi Y."/>
        </authorList>
    </citation>
    <scope>NUCLEOTIDE SEQUENCE [LARGE SCALE GENOMIC DNA]</scope>
    <source>
        <strain evidence="2">JL</strain>
    </source>
</reference>
<keyword evidence="1" id="KW-0472">Membrane</keyword>
<keyword evidence="3" id="KW-1185">Reference proteome</keyword>
<dbReference type="Pfam" id="PF03613">
    <property type="entry name" value="EIID-AGA"/>
    <property type="match status" value="1"/>
</dbReference>
<dbReference type="PROSITE" id="PS51108">
    <property type="entry name" value="PTS_EIID"/>
    <property type="match status" value="1"/>
</dbReference>
<keyword evidence="1" id="KW-0812">Transmembrane</keyword>
<dbReference type="Proteomes" id="UP000062160">
    <property type="component" value="Unassembled WGS sequence"/>
</dbReference>
<proteinExistence type="predicted"/>
<protein>
    <submittedName>
        <fullName evidence="2">PTS system, mannose-specific IID component</fullName>
    </submittedName>
</protein>
<dbReference type="InterPro" id="IPR004704">
    <property type="entry name" value="PTS_IID_man"/>
</dbReference>